<dbReference type="Proteomes" id="UP000076552">
    <property type="component" value="Unassembled WGS sequence"/>
</dbReference>
<sequence>MTEVSRRWHVPRALVEFRGFGYICLQSRKTLSEFCSSLRRFLHRHSNTISLRPFYRILRSVLLPLSVFILFLWSATSLLPGYLDPSPTNPHKLLEDRQWINSSPYWFDRQACRWLSLCGIHHLAWDPAVVPLQGPSGTGEGPYTDLKRRLMQYSETRHNAWGTNLTKPSPQGCNSERRNKQQAIPEYVLRHAPLVHLHSNENFWPADIAEHIRHMTPYLEDEPLNRSMSLKNLDMLNKEHGRVFFTSKDNVESRPEWLHSHAGIPGKSDNGEDGGGGETSAKHTTDTQDSGKRVDWRGSAHEHPTPSLSDPRRPSLLREPGPSIKPIVGRQRQKPITNTPKNRPRQDGYSEAPAVLILVDKGSGIVDAFWFFFYSYNLGQTVLNIRFGNHVGDWEHCMVRFENGKPRGVFFSEHSGGQAYTFHAVEKRGVRPVIYSAVGSHAMYANPGDHPYVLPFNLLKDVTDRGPLWDPAKNAYSYWYYYNDDSERNRTRNASSEANATDGHCRNTSDSLVPTSENPAAPTSWFHYDGTWGDKLYGLADTRQWRLFNQYHYVAGPRGPKFKRLDRKQICSTDRCEVLQKVNPKQTWYG</sequence>
<feature type="compositionally biased region" description="Polar residues" evidence="1">
    <location>
        <begin position="506"/>
        <end position="516"/>
    </location>
</feature>
<feature type="region of interest" description="Disordered" evidence="1">
    <location>
        <begin position="491"/>
        <end position="516"/>
    </location>
</feature>
<evidence type="ECO:0000256" key="2">
    <source>
        <dbReference type="SAM" id="Phobius"/>
    </source>
</evidence>
<protein>
    <submittedName>
        <fullName evidence="3">Vacuolar protein sorting-associated protein</fullName>
    </submittedName>
</protein>
<keyword evidence="4" id="KW-1185">Reference proteome</keyword>
<feature type="transmembrane region" description="Helical" evidence="2">
    <location>
        <begin position="61"/>
        <end position="83"/>
    </location>
</feature>
<dbReference type="PANTHER" id="PTHR48172">
    <property type="match status" value="1"/>
</dbReference>
<organism evidence="3 4">
    <name type="scientific">Colletotrichum tofieldiae</name>
    <dbReference type="NCBI Taxonomy" id="708197"/>
    <lineage>
        <taxon>Eukaryota</taxon>
        <taxon>Fungi</taxon>
        <taxon>Dikarya</taxon>
        <taxon>Ascomycota</taxon>
        <taxon>Pezizomycotina</taxon>
        <taxon>Sordariomycetes</taxon>
        <taxon>Hypocreomycetidae</taxon>
        <taxon>Glomerellales</taxon>
        <taxon>Glomerellaceae</taxon>
        <taxon>Colletotrichum</taxon>
        <taxon>Colletotrichum spaethianum species complex</taxon>
    </lineage>
</organism>
<evidence type="ECO:0000313" key="3">
    <source>
        <dbReference type="EMBL" id="KZL64478.1"/>
    </source>
</evidence>
<proteinExistence type="predicted"/>
<dbReference type="PANTHER" id="PTHR48172:SF2">
    <property type="entry name" value="VACUOLAR PROTEIN SORTING PROTEIN 62"/>
    <property type="match status" value="1"/>
</dbReference>
<dbReference type="AlphaFoldDB" id="A0A166MAU3"/>
<dbReference type="EMBL" id="LFIV01000280">
    <property type="protein sequence ID" value="KZL64478.1"/>
    <property type="molecule type" value="Genomic_DNA"/>
</dbReference>
<comment type="caution">
    <text evidence="3">The sequence shown here is derived from an EMBL/GenBank/DDBJ whole genome shotgun (WGS) entry which is preliminary data.</text>
</comment>
<evidence type="ECO:0000256" key="1">
    <source>
        <dbReference type="SAM" id="MobiDB-lite"/>
    </source>
</evidence>
<accession>A0A166MAU3</accession>
<feature type="region of interest" description="Disordered" evidence="1">
    <location>
        <begin position="255"/>
        <end position="348"/>
    </location>
</feature>
<dbReference type="InterPro" id="IPR009291">
    <property type="entry name" value="Vps62"/>
</dbReference>
<dbReference type="STRING" id="708197.A0A166MAU3"/>
<name>A0A166MAU3_9PEZI</name>
<keyword evidence="2" id="KW-1133">Transmembrane helix</keyword>
<evidence type="ECO:0000313" key="4">
    <source>
        <dbReference type="Proteomes" id="UP000076552"/>
    </source>
</evidence>
<dbReference type="Pfam" id="PF06101">
    <property type="entry name" value="Vps62"/>
    <property type="match status" value="1"/>
</dbReference>
<keyword evidence="2" id="KW-0812">Transmembrane</keyword>
<feature type="compositionally biased region" description="Basic and acidic residues" evidence="1">
    <location>
        <begin position="280"/>
        <end position="304"/>
    </location>
</feature>
<gene>
    <name evidence="3" type="ORF">CT0861_07460</name>
</gene>
<keyword evidence="2" id="KW-0472">Membrane</keyword>
<reference evidence="3 4" key="1">
    <citation type="submission" date="2015-06" db="EMBL/GenBank/DDBJ databases">
        <title>Survival trade-offs in plant roots during colonization by closely related pathogenic and mutualistic fungi.</title>
        <authorList>
            <person name="Hacquard S."/>
            <person name="Kracher B."/>
            <person name="Hiruma K."/>
            <person name="Weinman A."/>
            <person name="Muench P."/>
            <person name="Garrido Oter R."/>
            <person name="Ver Loren van Themaat E."/>
            <person name="Dallerey J.-F."/>
            <person name="Damm U."/>
            <person name="Henrissat B."/>
            <person name="Lespinet O."/>
            <person name="Thon M."/>
            <person name="Kemen E."/>
            <person name="McHardy A.C."/>
            <person name="Schulze-Lefert P."/>
            <person name="O'Connell R.J."/>
        </authorList>
    </citation>
    <scope>NUCLEOTIDE SEQUENCE [LARGE SCALE GENOMIC DNA]</scope>
    <source>
        <strain evidence="3 4">0861</strain>
    </source>
</reference>